<sequence length="78" mass="9299">MIADTEIRLKGMETLMSVLGYVQAERFISLVMREPFDYTIWQRKLWLNSDIEEISHKAMLYRHQQGVGLDDHNIHQNH</sequence>
<dbReference type="EMBL" id="JSZA02000189">
    <property type="protein sequence ID" value="TGO02207.1"/>
    <property type="molecule type" value="Genomic_DNA"/>
</dbReference>
<gene>
    <name evidence="1" type="ORF">PN36_28640</name>
</gene>
<dbReference type="AlphaFoldDB" id="A0A4E0QLY8"/>
<evidence type="ECO:0000313" key="2">
    <source>
        <dbReference type="Proteomes" id="UP000030428"/>
    </source>
</evidence>
<evidence type="ECO:0000313" key="1">
    <source>
        <dbReference type="EMBL" id="TGO02207.1"/>
    </source>
</evidence>
<keyword evidence="2" id="KW-1185">Reference proteome</keyword>
<reference evidence="1 2" key="1">
    <citation type="journal article" date="2016" name="Front. Microbiol.">
        <title>Single-Cell (Meta-)Genomics of a Dimorphic Candidatus Thiomargarita nelsonii Reveals Genomic Plasticity.</title>
        <authorList>
            <person name="Flood B.E."/>
            <person name="Fliss P."/>
            <person name="Jones D.S."/>
            <person name="Dick G.J."/>
            <person name="Jain S."/>
            <person name="Kaster A.K."/>
            <person name="Winkel M."/>
            <person name="Mussmann M."/>
            <person name="Bailey J."/>
        </authorList>
    </citation>
    <scope>NUCLEOTIDE SEQUENCE [LARGE SCALE GENOMIC DNA]</scope>
    <source>
        <strain evidence="1">Hydrate Ridge</strain>
    </source>
</reference>
<proteinExistence type="predicted"/>
<protein>
    <submittedName>
        <fullName evidence="1">Uncharacterized protein</fullName>
    </submittedName>
</protein>
<accession>A0A4E0QLY8</accession>
<dbReference type="Proteomes" id="UP000030428">
    <property type="component" value="Unassembled WGS sequence"/>
</dbReference>
<name>A0A4E0QLY8_9GAMM</name>
<comment type="caution">
    <text evidence="1">The sequence shown here is derived from an EMBL/GenBank/DDBJ whole genome shotgun (WGS) entry which is preliminary data.</text>
</comment>
<organism evidence="1 2">
    <name type="scientific">Candidatus Thiomargarita nelsonii</name>
    <dbReference type="NCBI Taxonomy" id="1003181"/>
    <lineage>
        <taxon>Bacteria</taxon>
        <taxon>Pseudomonadati</taxon>
        <taxon>Pseudomonadota</taxon>
        <taxon>Gammaproteobacteria</taxon>
        <taxon>Thiotrichales</taxon>
        <taxon>Thiotrichaceae</taxon>
        <taxon>Thiomargarita</taxon>
    </lineage>
</organism>